<feature type="region of interest" description="Disordered" evidence="5">
    <location>
        <begin position="363"/>
        <end position="383"/>
    </location>
</feature>
<name>A0AAD5RNJ4_9PEZI</name>
<evidence type="ECO:0000313" key="7">
    <source>
        <dbReference type="EMBL" id="KAJ2898661.1"/>
    </source>
</evidence>
<protein>
    <submittedName>
        <fullName evidence="7">Uncharacterized protein</fullName>
    </submittedName>
</protein>
<keyword evidence="8" id="KW-1185">Reference proteome</keyword>
<gene>
    <name evidence="7" type="ORF">MKZ38_003774</name>
</gene>
<sequence length="658" mass="71424">MQLSYTKESSCTPFNFMYAAGYHEFYSPGICPKGYTVGCYAWTTYFSAHDDYYAHSTSRLGWVDEDETAAKCVPSSYYCVANLFHSASRYRTGTYSYAPAIEIRWKSSDIEQAILETHPLRPGVFLSTSTTSSTSPTTSFSSSSSTTTSAFPTCTGSSSSCGSSSSSSSSYGGGFNLSLTGKICIAVGSVVAGALILWLLMWCIRRKREKELHVENAKTQPVSTGGNGPRLIGGVVINEQAEDEGRAQPMAKQTVRVKSLGVTAQGNERKPDILPQTQMTAPPISAVAGAGGSIPGLMEQARSSTFNVNAAALPPAATREPTISPTPTAASAGTTQGIVAVLDPGVKSKDVSPDPVDRDFAVEKQDVSSSPQSIGRKPVVSGPNLNNDMAGFIGVERQPLPPNPAQERVEMDGTSPSPVIAELSERAERDVGIRPGEVTWTRGNVAVPPSSGQYQRDDYSSTPQATYTPQHEATGWGALGGAMSPTKSSYARNPPLLSHQGQEQVQGQYPGQQQWQHQRPDVGGYNQQHHPQGNEGHQIQEQHQYPGQQVYRYSHGQQPQHQVPLHAPQPNAPPPRYSSPMHPQQQWQDQGYHCGDASRHSQTMAPRDGRELGDLMKRQNEIQARKDQLKELQRMEEEEEAQLRERIESLQGDGVGMH</sequence>
<feature type="region of interest" description="Disordered" evidence="5">
    <location>
        <begin position="126"/>
        <end position="150"/>
    </location>
</feature>
<comment type="subcellular location">
    <subcellularLocation>
        <location evidence="1">Membrane</location>
        <topology evidence="1">Single-pass membrane protein</topology>
    </subcellularLocation>
</comment>
<feature type="compositionally biased region" description="Low complexity" evidence="5">
    <location>
        <begin position="500"/>
        <end position="517"/>
    </location>
</feature>
<evidence type="ECO:0000256" key="3">
    <source>
        <dbReference type="ARBA" id="ARBA00022989"/>
    </source>
</evidence>
<evidence type="ECO:0000256" key="4">
    <source>
        <dbReference type="ARBA" id="ARBA00023136"/>
    </source>
</evidence>
<dbReference type="EMBL" id="JAKWBI020000221">
    <property type="protein sequence ID" value="KAJ2898661.1"/>
    <property type="molecule type" value="Genomic_DNA"/>
</dbReference>
<dbReference type="AlphaFoldDB" id="A0AAD5RNJ4"/>
<keyword evidence="3 6" id="KW-1133">Transmembrane helix</keyword>
<evidence type="ECO:0000256" key="2">
    <source>
        <dbReference type="ARBA" id="ARBA00022692"/>
    </source>
</evidence>
<dbReference type="GO" id="GO:0016020">
    <property type="term" value="C:membrane"/>
    <property type="evidence" value="ECO:0007669"/>
    <property type="project" value="UniProtKB-SubCell"/>
</dbReference>
<feature type="compositionally biased region" description="Low complexity" evidence="5">
    <location>
        <begin position="127"/>
        <end position="149"/>
    </location>
</feature>
<evidence type="ECO:0000256" key="5">
    <source>
        <dbReference type="SAM" id="MobiDB-lite"/>
    </source>
</evidence>
<feature type="compositionally biased region" description="Polar residues" evidence="5">
    <location>
        <begin position="450"/>
        <end position="471"/>
    </location>
</feature>
<evidence type="ECO:0000313" key="8">
    <source>
        <dbReference type="Proteomes" id="UP001201980"/>
    </source>
</evidence>
<feature type="compositionally biased region" description="Basic and acidic residues" evidence="5">
    <location>
        <begin position="633"/>
        <end position="648"/>
    </location>
</feature>
<keyword evidence="2 6" id="KW-0812">Transmembrane</keyword>
<feature type="region of interest" description="Disordered" evidence="5">
    <location>
        <begin position="555"/>
        <end position="612"/>
    </location>
</feature>
<feature type="transmembrane region" description="Helical" evidence="6">
    <location>
        <begin position="185"/>
        <end position="204"/>
    </location>
</feature>
<accession>A0AAD5RNJ4</accession>
<proteinExistence type="predicted"/>
<comment type="caution">
    <text evidence="7">The sequence shown here is derived from an EMBL/GenBank/DDBJ whole genome shotgun (WGS) entry which is preliminary data.</text>
</comment>
<organism evidence="7 8">
    <name type="scientific">Zalerion maritima</name>
    <dbReference type="NCBI Taxonomy" id="339359"/>
    <lineage>
        <taxon>Eukaryota</taxon>
        <taxon>Fungi</taxon>
        <taxon>Dikarya</taxon>
        <taxon>Ascomycota</taxon>
        <taxon>Pezizomycotina</taxon>
        <taxon>Sordariomycetes</taxon>
        <taxon>Lulworthiomycetidae</taxon>
        <taxon>Lulworthiales</taxon>
        <taxon>Lulworthiaceae</taxon>
        <taxon>Zalerion</taxon>
    </lineage>
</organism>
<feature type="compositionally biased region" description="Polar residues" evidence="5">
    <location>
        <begin position="525"/>
        <end position="540"/>
    </location>
</feature>
<dbReference type="Proteomes" id="UP001201980">
    <property type="component" value="Unassembled WGS sequence"/>
</dbReference>
<evidence type="ECO:0000256" key="6">
    <source>
        <dbReference type="SAM" id="Phobius"/>
    </source>
</evidence>
<feature type="region of interest" description="Disordered" evidence="5">
    <location>
        <begin position="440"/>
        <end position="540"/>
    </location>
</feature>
<dbReference type="InterPro" id="IPR051694">
    <property type="entry name" value="Immunoregulatory_rcpt-like"/>
</dbReference>
<reference evidence="7" key="1">
    <citation type="submission" date="2022-07" db="EMBL/GenBank/DDBJ databases">
        <title>Draft genome sequence of Zalerion maritima ATCC 34329, a (micro)plastics degrading marine fungus.</title>
        <authorList>
            <person name="Paco A."/>
            <person name="Goncalves M.F.M."/>
            <person name="Rocha-Santos T.A.P."/>
            <person name="Alves A."/>
        </authorList>
    </citation>
    <scope>NUCLEOTIDE SEQUENCE</scope>
    <source>
        <strain evidence="7">ATCC 34329</strain>
    </source>
</reference>
<feature type="region of interest" description="Disordered" evidence="5">
    <location>
        <begin position="633"/>
        <end position="658"/>
    </location>
</feature>
<evidence type="ECO:0000256" key="1">
    <source>
        <dbReference type="ARBA" id="ARBA00004167"/>
    </source>
</evidence>
<dbReference type="GO" id="GO:0071944">
    <property type="term" value="C:cell periphery"/>
    <property type="evidence" value="ECO:0007669"/>
    <property type="project" value="UniProtKB-ARBA"/>
</dbReference>
<dbReference type="PANTHER" id="PTHR15549">
    <property type="entry name" value="PAIRED IMMUNOGLOBULIN-LIKE TYPE 2 RECEPTOR"/>
    <property type="match status" value="1"/>
</dbReference>
<keyword evidence="4 6" id="KW-0472">Membrane</keyword>